<name>B4LN08_DROVI</name>
<dbReference type="KEGG" id="dvi:6626671"/>
<dbReference type="EMBL" id="CH940648">
    <property type="protein sequence ID" value="EDW62123.2"/>
    <property type="molecule type" value="Genomic_DNA"/>
</dbReference>
<keyword evidence="1" id="KW-0812">Transmembrane</keyword>
<feature type="transmembrane region" description="Helical" evidence="1">
    <location>
        <begin position="63"/>
        <end position="80"/>
    </location>
</feature>
<dbReference type="HOGENOM" id="CLU_143063_0_0_1"/>
<sequence length="149" mass="16759">MLYIKRYLEIAIGLSVFGLTMATNVLPHGWNLKLEQIRLLQFSATLVQIFGVLRAHKQHKNKFLLCWLVVTSVSLVATLYAGLRELTDRNSILGAALAWSLAVFVAALLNIMYNRYVEMTIGAAETDTEILQTIQTPVFETKKTANNFI</sequence>
<keyword evidence="1" id="KW-1133">Transmembrane helix</keyword>
<dbReference type="Proteomes" id="UP000008792">
    <property type="component" value="Unassembled WGS sequence"/>
</dbReference>
<gene>
    <name evidence="2" type="primary">Dvir\GJ19926</name>
    <name evidence="2" type="ORF">Dvir_GJ19926</name>
</gene>
<evidence type="ECO:0000313" key="3">
    <source>
        <dbReference type="Proteomes" id="UP000008792"/>
    </source>
</evidence>
<protein>
    <submittedName>
        <fullName evidence="2">Uncharacterized protein</fullName>
    </submittedName>
</protein>
<feature type="transmembrane region" description="Helical" evidence="1">
    <location>
        <begin position="7"/>
        <end position="27"/>
    </location>
</feature>
<evidence type="ECO:0000256" key="1">
    <source>
        <dbReference type="SAM" id="Phobius"/>
    </source>
</evidence>
<dbReference type="OrthoDB" id="7861383at2759"/>
<dbReference type="InParanoid" id="B4LN08"/>
<proteinExistence type="predicted"/>
<evidence type="ECO:0000313" key="2">
    <source>
        <dbReference type="EMBL" id="EDW62123.2"/>
    </source>
</evidence>
<organism evidence="2 3">
    <name type="scientific">Drosophila virilis</name>
    <name type="common">Fruit fly</name>
    <dbReference type="NCBI Taxonomy" id="7244"/>
    <lineage>
        <taxon>Eukaryota</taxon>
        <taxon>Metazoa</taxon>
        <taxon>Ecdysozoa</taxon>
        <taxon>Arthropoda</taxon>
        <taxon>Hexapoda</taxon>
        <taxon>Insecta</taxon>
        <taxon>Pterygota</taxon>
        <taxon>Neoptera</taxon>
        <taxon>Endopterygota</taxon>
        <taxon>Diptera</taxon>
        <taxon>Brachycera</taxon>
        <taxon>Muscomorpha</taxon>
        <taxon>Ephydroidea</taxon>
        <taxon>Drosophilidae</taxon>
        <taxon>Drosophila</taxon>
    </lineage>
</organism>
<keyword evidence="1" id="KW-0472">Membrane</keyword>
<feature type="transmembrane region" description="Helical" evidence="1">
    <location>
        <begin position="92"/>
        <end position="113"/>
    </location>
</feature>
<accession>B4LN08</accession>
<reference evidence="2 3" key="1">
    <citation type="journal article" date="2007" name="Nature">
        <title>Evolution of genes and genomes on the Drosophila phylogeny.</title>
        <authorList>
            <consortium name="Drosophila 12 Genomes Consortium"/>
            <person name="Clark A.G."/>
            <person name="Eisen M.B."/>
            <person name="Smith D.R."/>
            <person name="Bergman C.M."/>
            <person name="Oliver B."/>
            <person name="Markow T.A."/>
            <person name="Kaufman T.C."/>
            <person name="Kellis M."/>
            <person name="Gelbart W."/>
            <person name="Iyer V.N."/>
            <person name="Pollard D.A."/>
            <person name="Sackton T.B."/>
            <person name="Larracuente A.M."/>
            <person name="Singh N.D."/>
            <person name="Abad J.P."/>
            <person name="Abt D.N."/>
            <person name="Adryan B."/>
            <person name="Aguade M."/>
            <person name="Akashi H."/>
            <person name="Anderson W.W."/>
            <person name="Aquadro C.F."/>
            <person name="Ardell D.H."/>
            <person name="Arguello R."/>
            <person name="Artieri C.G."/>
            <person name="Barbash D.A."/>
            <person name="Barker D."/>
            <person name="Barsanti P."/>
            <person name="Batterham P."/>
            <person name="Batzoglou S."/>
            <person name="Begun D."/>
            <person name="Bhutkar A."/>
            <person name="Blanco E."/>
            <person name="Bosak S.A."/>
            <person name="Bradley R.K."/>
            <person name="Brand A.D."/>
            <person name="Brent M.R."/>
            <person name="Brooks A.N."/>
            <person name="Brown R.H."/>
            <person name="Butlin R.K."/>
            <person name="Caggese C."/>
            <person name="Calvi B.R."/>
            <person name="Bernardo de Carvalho A."/>
            <person name="Caspi A."/>
            <person name="Castrezana S."/>
            <person name="Celniker S.E."/>
            <person name="Chang J.L."/>
            <person name="Chapple C."/>
            <person name="Chatterji S."/>
            <person name="Chinwalla A."/>
            <person name="Civetta A."/>
            <person name="Clifton S.W."/>
            <person name="Comeron J.M."/>
            <person name="Costello J.C."/>
            <person name="Coyne J.A."/>
            <person name="Daub J."/>
            <person name="David R.G."/>
            <person name="Delcher A.L."/>
            <person name="Delehaunty K."/>
            <person name="Do C.B."/>
            <person name="Ebling H."/>
            <person name="Edwards K."/>
            <person name="Eickbush T."/>
            <person name="Evans J.D."/>
            <person name="Filipski A."/>
            <person name="Findeiss S."/>
            <person name="Freyhult E."/>
            <person name="Fulton L."/>
            <person name="Fulton R."/>
            <person name="Garcia A.C."/>
            <person name="Gardiner A."/>
            <person name="Garfield D.A."/>
            <person name="Garvin B.E."/>
            <person name="Gibson G."/>
            <person name="Gilbert D."/>
            <person name="Gnerre S."/>
            <person name="Godfrey J."/>
            <person name="Good R."/>
            <person name="Gotea V."/>
            <person name="Gravely B."/>
            <person name="Greenberg A.J."/>
            <person name="Griffiths-Jones S."/>
            <person name="Gross S."/>
            <person name="Guigo R."/>
            <person name="Gustafson E.A."/>
            <person name="Haerty W."/>
            <person name="Hahn M.W."/>
            <person name="Halligan D.L."/>
            <person name="Halpern A.L."/>
            <person name="Halter G.M."/>
            <person name="Han M.V."/>
            <person name="Heger A."/>
            <person name="Hillier L."/>
            <person name="Hinrichs A.S."/>
            <person name="Holmes I."/>
            <person name="Hoskins R.A."/>
            <person name="Hubisz M.J."/>
            <person name="Hultmark D."/>
            <person name="Huntley M.A."/>
            <person name="Jaffe D.B."/>
            <person name="Jagadeeshan S."/>
            <person name="Jeck W.R."/>
            <person name="Johnson J."/>
            <person name="Jones C.D."/>
            <person name="Jordan W.C."/>
            <person name="Karpen G.H."/>
            <person name="Kataoka E."/>
            <person name="Keightley P.D."/>
            <person name="Kheradpour P."/>
            <person name="Kirkness E.F."/>
            <person name="Koerich L.B."/>
            <person name="Kristiansen K."/>
            <person name="Kudrna D."/>
            <person name="Kulathinal R.J."/>
            <person name="Kumar S."/>
            <person name="Kwok R."/>
            <person name="Lander E."/>
            <person name="Langley C.H."/>
            <person name="Lapoint R."/>
            <person name="Lazzaro B.P."/>
            <person name="Lee S.J."/>
            <person name="Levesque L."/>
            <person name="Li R."/>
            <person name="Lin C.F."/>
            <person name="Lin M.F."/>
            <person name="Lindblad-Toh K."/>
            <person name="Llopart A."/>
            <person name="Long M."/>
            <person name="Low L."/>
            <person name="Lozovsky E."/>
            <person name="Lu J."/>
            <person name="Luo M."/>
            <person name="Machado C.A."/>
            <person name="Makalowski W."/>
            <person name="Marzo M."/>
            <person name="Matsuda M."/>
            <person name="Matzkin L."/>
            <person name="McAllister B."/>
            <person name="McBride C.S."/>
            <person name="McKernan B."/>
            <person name="McKernan K."/>
            <person name="Mendez-Lago M."/>
            <person name="Minx P."/>
            <person name="Mollenhauer M.U."/>
            <person name="Montooth K."/>
            <person name="Mount S.M."/>
            <person name="Mu X."/>
            <person name="Myers E."/>
            <person name="Negre B."/>
            <person name="Newfeld S."/>
            <person name="Nielsen R."/>
            <person name="Noor M.A."/>
            <person name="O'Grady P."/>
            <person name="Pachter L."/>
            <person name="Papaceit M."/>
            <person name="Parisi M.J."/>
            <person name="Parisi M."/>
            <person name="Parts L."/>
            <person name="Pedersen J.S."/>
            <person name="Pesole G."/>
            <person name="Phillippy A.M."/>
            <person name="Ponting C.P."/>
            <person name="Pop M."/>
            <person name="Porcelli D."/>
            <person name="Powell J.R."/>
            <person name="Prohaska S."/>
            <person name="Pruitt K."/>
            <person name="Puig M."/>
            <person name="Quesneville H."/>
            <person name="Ram K.R."/>
            <person name="Rand D."/>
            <person name="Rasmussen M.D."/>
            <person name="Reed L.K."/>
            <person name="Reenan R."/>
            <person name="Reily A."/>
            <person name="Remington K.A."/>
            <person name="Rieger T.T."/>
            <person name="Ritchie M.G."/>
            <person name="Robin C."/>
            <person name="Rogers Y.H."/>
            <person name="Rohde C."/>
            <person name="Rozas J."/>
            <person name="Rubenfield M.J."/>
            <person name="Ruiz A."/>
            <person name="Russo S."/>
            <person name="Salzberg S.L."/>
            <person name="Sanchez-Gracia A."/>
            <person name="Saranga D.J."/>
            <person name="Sato H."/>
            <person name="Schaeffer S.W."/>
            <person name="Schatz M.C."/>
            <person name="Schlenke T."/>
            <person name="Schwartz R."/>
            <person name="Segarra C."/>
            <person name="Singh R.S."/>
            <person name="Sirot L."/>
            <person name="Sirota M."/>
            <person name="Sisneros N.B."/>
            <person name="Smith C.D."/>
            <person name="Smith T.F."/>
            <person name="Spieth J."/>
            <person name="Stage D.E."/>
            <person name="Stark A."/>
            <person name="Stephan W."/>
            <person name="Strausberg R.L."/>
            <person name="Strempel S."/>
            <person name="Sturgill D."/>
            <person name="Sutton G."/>
            <person name="Sutton G.G."/>
            <person name="Tao W."/>
            <person name="Teichmann S."/>
            <person name="Tobari Y.N."/>
            <person name="Tomimura Y."/>
            <person name="Tsolas J.M."/>
            <person name="Valente V.L."/>
            <person name="Venter E."/>
            <person name="Venter J.C."/>
            <person name="Vicario S."/>
            <person name="Vieira F.G."/>
            <person name="Vilella A.J."/>
            <person name="Villasante A."/>
            <person name="Walenz B."/>
            <person name="Wang J."/>
            <person name="Wasserman M."/>
            <person name="Watts T."/>
            <person name="Wilson D."/>
            <person name="Wilson R.K."/>
            <person name="Wing R.A."/>
            <person name="Wolfner M.F."/>
            <person name="Wong A."/>
            <person name="Wong G.K."/>
            <person name="Wu C.I."/>
            <person name="Wu G."/>
            <person name="Yamamoto D."/>
            <person name="Yang H.P."/>
            <person name="Yang S.P."/>
            <person name="Yorke J.A."/>
            <person name="Yoshida K."/>
            <person name="Zdobnov E."/>
            <person name="Zhang P."/>
            <person name="Zhang Y."/>
            <person name="Zimin A.V."/>
            <person name="Baldwin J."/>
            <person name="Abdouelleil A."/>
            <person name="Abdulkadir J."/>
            <person name="Abebe A."/>
            <person name="Abera B."/>
            <person name="Abreu J."/>
            <person name="Acer S.C."/>
            <person name="Aftuck L."/>
            <person name="Alexander A."/>
            <person name="An P."/>
            <person name="Anderson E."/>
            <person name="Anderson S."/>
            <person name="Arachi H."/>
            <person name="Azer M."/>
            <person name="Bachantsang P."/>
            <person name="Barry A."/>
            <person name="Bayul T."/>
            <person name="Berlin A."/>
            <person name="Bessette D."/>
            <person name="Bloom T."/>
            <person name="Blye J."/>
            <person name="Boguslavskiy L."/>
            <person name="Bonnet C."/>
            <person name="Boukhgalter B."/>
            <person name="Bourzgui I."/>
            <person name="Brown A."/>
            <person name="Cahill P."/>
            <person name="Channer S."/>
            <person name="Cheshatsang Y."/>
            <person name="Chuda L."/>
            <person name="Citroen M."/>
            <person name="Collymore A."/>
            <person name="Cooke P."/>
            <person name="Costello M."/>
            <person name="D'Aco K."/>
            <person name="Daza R."/>
            <person name="De Haan G."/>
            <person name="DeGray S."/>
            <person name="DeMaso C."/>
            <person name="Dhargay N."/>
            <person name="Dooley K."/>
            <person name="Dooley E."/>
            <person name="Doricent M."/>
            <person name="Dorje P."/>
            <person name="Dorjee K."/>
            <person name="Dupes A."/>
            <person name="Elong R."/>
            <person name="Falk J."/>
            <person name="Farina A."/>
            <person name="Faro S."/>
            <person name="Ferguson D."/>
            <person name="Fisher S."/>
            <person name="Foley C.D."/>
            <person name="Franke A."/>
            <person name="Friedrich D."/>
            <person name="Gadbois L."/>
            <person name="Gearin G."/>
            <person name="Gearin C.R."/>
            <person name="Giannoukos G."/>
            <person name="Goode T."/>
            <person name="Graham J."/>
            <person name="Grandbois E."/>
            <person name="Grewal S."/>
            <person name="Gyaltsen K."/>
            <person name="Hafez N."/>
            <person name="Hagos B."/>
            <person name="Hall J."/>
            <person name="Henson C."/>
            <person name="Hollinger A."/>
            <person name="Honan T."/>
            <person name="Huard M.D."/>
            <person name="Hughes L."/>
            <person name="Hurhula B."/>
            <person name="Husby M.E."/>
            <person name="Kamat A."/>
            <person name="Kanga B."/>
            <person name="Kashin S."/>
            <person name="Khazanovich D."/>
            <person name="Kisner P."/>
            <person name="Lance K."/>
            <person name="Lara M."/>
            <person name="Lee W."/>
            <person name="Lennon N."/>
            <person name="Letendre F."/>
            <person name="LeVine R."/>
            <person name="Lipovsky A."/>
            <person name="Liu X."/>
            <person name="Liu J."/>
            <person name="Liu S."/>
            <person name="Lokyitsang T."/>
            <person name="Lokyitsang Y."/>
            <person name="Lubonja R."/>
            <person name="Lui A."/>
            <person name="MacDonald P."/>
            <person name="Magnisalis V."/>
            <person name="Maru K."/>
            <person name="Matthews C."/>
            <person name="McCusker W."/>
            <person name="McDonough S."/>
            <person name="Mehta T."/>
            <person name="Meldrim J."/>
            <person name="Meneus L."/>
            <person name="Mihai O."/>
            <person name="Mihalev A."/>
            <person name="Mihova T."/>
            <person name="Mittelman R."/>
            <person name="Mlenga V."/>
            <person name="Montmayeur A."/>
            <person name="Mulrain L."/>
            <person name="Navidi A."/>
            <person name="Naylor J."/>
            <person name="Negash T."/>
            <person name="Nguyen T."/>
            <person name="Nguyen N."/>
            <person name="Nicol R."/>
            <person name="Norbu C."/>
            <person name="Norbu N."/>
            <person name="Novod N."/>
            <person name="O'Neill B."/>
            <person name="Osman S."/>
            <person name="Markiewicz E."/>
            <person name="Oyono O.L."/>
            <person name="Patti C."/>
            <person name="Phunkhang P."/>
            <person name="Pierre F."/>
            <person name="Priest M."/>
            <person name="Raghuraman S."/>
            <person name="Rege F."/>
            <person name="Reyes R."/>
            <person name="Rise C."/>
            <person name="Rogov P."/>
            <person name="Ross K."/>
            <person name="Ryan E."/>
            <person name="Settipalli S."/>
            <person name="Shea T."/>
            <person name="Sherpa N."/>
            <person name="Shi L."/>
            <person name="Shih D."/>
            <person name="Sparrow T."/>
            <person name="Spaulding J."/>
            <person name="Stalker J."/>
            <person name="Stange-Thomann N."/>
            <person name="Stavropoulos S."/>
            <person name="Stone C."/>
            <person name="Strader C."/>
            <person name="Tesfaye S."/>
            <person name="Thomson T."/>
            <person name="Thoulutsang Y."/>
            <person name="Thoulutsang D."/>
            <person name="Topham K."/>
            <person name="Topping I."/>
            <person name="Tsamla T."/>
            <person name="Vassiliev H."/>
            <person name="Vo A."/>
            <person name="Wangchuk T."/>
            <person name="Wangdi T."/>
            <person name="Weiand M."/>
            <person name="Wilkinson J."/>
            <person name="Wilson A."/>
            <person name="Yadav S."/>
            <person name="Young G."/>
            <person name="Yu Q."/>
            <person name="Zembek L."/>
            <person name="Zhong D."/>
            <person name="Zimmer A."/>
            <person name="Zwirko Z."/>
            <person name="Jaffe D.B."/>
            <person name="Alvarez P."/>
            <person name="Brockman W."/>
            <person name="Butler J."/>
            <person name="Chin C."/>
            <person name="Gnerre S."/>
            <person name="Grabherr M."/>
            <person name="Kleber M."/>
            <person name="Mauceli E."/>
            <person name="MacCallum I."/>
        </authorList>
    </citation>
    <scope>NUCLEOTIDE SEQUENCE [LARGE SCALE GENOMIC DNA]</scope>
    <source>
        <strain evidence="3">Tucson 15010-1051.87</strain>
    </source>
</reference>
<keyword evidence="3" id="KW-1185">Reference proteome</keyword>
<dbReference type="AlphaFoldDB" id="B4LN08"/>